<dbReference type="Gene3D" id="1.25.40.340">
    <property type="match status" value="1"/>
</dbReference>
<proteinExistence type="predicted"/>
<dbReference type="EMBL" id="JBHSDK010000015">
    <property type="protein sequence ID" value="MFC4335661.1"/>
    <property type="molecule type" value="Genomic_DNA"/>
</dbReference>
<dbReference type="RefSeq" id="WP_380620745.1">
    <property type="nucleotide sequence ID" value="NZ_JBHSDK010000015.1"/>
</dbReference>
<organism evidence="3 4">
    <name type="scientific">Salininema proteolyticum</name>
    <dbReference type="NCBI Taxonomy" id="1607685"/>
    <lineage>
        <taxon>Bacteria</taxon>
        <taxon>Bacillati</taxon>
        <taxon>Actinomycetota</taxon>
        <taxon>Actinomycetes</taxon>
        <taxon>Glycomycetales</taxon>
        <taxon>Glycomycetaceae</taxon>
        <taxon>Salininema</taxon>
    </lineage>
</organism>
<dbReference type="InterPro" id="IPR050270">
    <property type="entry name" value="DegV_domain_contain"/>
</dbReference>
<gene>
    <name evidence="3" type="ORF">ACFPET_10660</name>
</gene>
<comment type="caution">
    <text evidence="3">The sequence shown here is derived from an EMBL/GenBank/DDBJ whole genome shotgun (WGS) entry which is preliminary data.</text>
</comment>
<dbReference type="Pfam" id="PF13684">
    <property type="entry name" value="FakA-like_C"/>
    <property type="match status" value="1"/>
</dbReference>
<protein>
    <submittedName>
        <fullName evidence="3">DAK2 domain-containing protein</fullName>
    </submittedName>
</protein>
<dbReference type="InterPro" id="IPR036117">
    <property type="entry name" value="DhaL_dom_sf"/>
</dbReference>
<dbReference type="PANTHER" id="PTHR33434:SF4">
    <property type="entry name" value="PHOSPHATASE PROTEIN"/>
    <property type="match status" value="1"/>
</dbReference>
<evidence type="ECO:0000259" key="2">
    <source>
        <dbReference type="PROSITE" id="PS51480"/>
    </source>
</evidence>
<accession>A0ABV8TYP9</accession>
<dbReference type="InterPro" id="IPR033470">
    <property type="entry name" value="FakA-like_C"/>
</dbReference>
<evidence type="ECO:0000313" key="4">
    <source>
        <dbReference type="Proteomes" id="UP001595823"/>
    </source>
</evidence>
<dbReference type="InterPro" id="IPR048394">
    <property type="entry name" value="FakA-like_M"/>
</dbReference>
<dbReference type="InterPro" id="IPR004007">
    <property type="entry name" value="DhaL_dom"/>
</dbReference>
<dbReference type="SMART" id="SM01120">
    <property type="entry name" value="Dak2"/>
    <property type="match status" value="1"/>
</dbReference>
<evidence type="ECO:0000313" key="3">
    <source>
        <dbReference type="EMBL" id="MFC4335661.1"/>
    </source>
</evidence>
<dbReference type="Proteomes" id="UP001595823">
    <property type="component" value="Unassembled WGS sequence"/>
</dbReference>
<feature type="domain" description="DhaL" evidence="2">
    <location>
        <begin position="20"/>
        <end position="207"/>
    </location>
</feature>
<name>A0ABV8TYP9_9ACTN</name>
<dbReference type="Pfam" id="PF02734">
    <property type="entry name" value="Dak2"/>
    <property type="match status" value="1"/>
</dbReference>
<dbReference type="SMART" id="SM01121">
    <property type="entry name" value="Dak1_2"/>
    <property type="match status" value="1"/>
</dbReference>
<sequence>MADKPELPDADRNAAAIDADVLRRWADRASTALAARRGEIDELNVFPVADSDTATNMHATLVEATSDCDPGLGVPGLLDHAAGRALVAARGNSGVILAQMIAGLADAWTTDTVGPQQFATGLRRAADSAMAAVAQPTAGTILTVAETAATAAANASSLGLMSTVRAAAESAADAVAATPQQLPALARAGVVDSGALAFTLILEALVEALGGSSPGGASALLQDRQEARPTPVEPVVRESGSETFEYEIQYLLETPDEAIEGLRTRLSDLGDSVVIVGSRAPHDDSGRKTFNVHVHANDVGAAIEEGIDRGRVRRIAVTRFDDALAPAVRRDRSTITVTRDSALFSFLGEQGSLVSDGSSAEEVLSVIHHSGGAEIIVLVDDPSRHDALRVAVRIARSEGYRIAVIPTLSVMQSIASLAVADPEASFDDDVIARAETASACTGVTVAADADGYTAESGGEIVAQGPDPLAVAREAVDRYAGDGAELLTFLTPARGGADDIVGALSDHLAETWPETETQWLGVHGLTAILYMGAE</sequence>
<keyword evidence="4" id="KW-1185">Reference proteome</keyword>
<dbReference type="PANTHER" id="PTHR33434">
    <property type="entry name" value="DEGV DOMAIN-CONTAINING PROTEIN DR_1986-RELATED"/>
    <property type="match status" value="1"/>
</dbReference>
<dbReference type="PROSITE" id="PS51480">
    <property type="entry name" value="DHAL"/>
    <property type="match status" value="1"/>
</dbReference>
<dbReference type="Pfam" id="PF21645">
    <property type="entry name" value="FakA-like_M"/>
    <property type="match status" value="1"/>
</dbReference>
<feature type="region of interest" description="Disordered" evidence="1">
    <location>
        <begin position="217"/>
        <end position="239"/>
    </location>
</feature>
<evidence type="ECO:0000256" key="1">
    <source>
        <dbReference type="SAM" id="MobiDB-lite"/>
    </source>
</evidence>
<dbReference type="SUPFAM" id="SSF101473">
    <property type="entry name" value="DhaL-like"/>
    <property type="match status" value="1"/>
</dbReference>
<reference evidence="4" key="1">
    <citation type="journal article" date="2019" name="Int. J. Syst. Evol. Microbiol.">
        <title>The Global Catalogue of Microorganisms (GCM) 10K type strain sequencing project: providing services to taxonomists for standard genome sequencing and annotation.</title>
        <authorList>
            <consortium name="The Broad Institute Genomics Platform"/>
            <consortium name="The Broad Institute Genome Sequencing Center for Infectious Disease"/>
            <person name="Wu L."/>
            <person name="Ma J."/>
        </authorList>
    </citation>
    <scope>NUCLEOTIDE SEQUENCE [LARGE SCALE GENOMIC DNA]</scope>
    <source>
        <strain evidence="4">IBRC-M 10908</strain>
    </source>
</reference>